<dbReference type="Gene3D" id="3.40.50.720">
    <property type="entry name" value="NAD(P)-binding Rossmann-like Domain"/>
    <property type="match status" value="1"/>
</dbReference>
<dbReference type="SUPFAM" id="SSF50129">
    <property type="entry name" value="GroES-like"/>
    <property type="match status" value="1"/>
</dbReference>
<evidence type="ECO:0000313" key="4">
    <source>
        <dbReference type="EMBL" id="TPG28339.1"/>
    </source>
</evidence>
<name>A0A502DUU8_9MYCO</name>
<dbReference type="InterPro" id="IPR020843">
    <property type="entry name" value="ER"/>
</dbReference>
<gene>
    <name evidence="4" type="ORF">EAH80_27660</name>
</gene>
<dbReference type="SUPFAM" id="SSF51735">
    <property type="entry name" value="NAD(P)-binding Rossmann-fold domains"/>
    <property type="match status" value="1"/>
</dbReference>
<evidence type="ECO:0000259" key="3">
    <source>
        <dbReference type="SMART" id="SM00829"/>
    </source>
</evidence>
<dbReference type="GO" id="GO:0016651">
    <property type="term" value="F:oxidoreductase activity, acting on NAD(P)H"/>
    <property type="evidence" value="ECO:0007669"/>
    <property type="project" value="TreeGrafter"/>
</dbReference>
<comment type="caution">
    <text evidence="4">The sequence shown here is derived from an EMBL/GenBank/DDBJ whole genome shotgun (WGS) entry which is preliminary data.</text>
</comment>
<dbReference type="Pfam" id="PF00107">
    <property type="entry name" value="ADH_zinc_N"/>
    <property type="match status" value="1"/>
</dbReference>
<feature type="domain" description="Enoyl reductase (ER)" evidence="3">
    <location>
        <begin position="9"/>
        <end position="323"/>
    </location>
</feature>
<dbReference type="InterPro" id="IPR011032">
    <property type="entry name" value="GroES-like_sf"/>
</dbReference>
<evidence type="ECO:0000313" key="5">
    <source>
        <dbReference type="Proteomes" id="UP000320095"/>
    </source>
</evidence>
<dbReference type="NCBIfam" id="TIGR02824">
    <property type="entry name" value="quinone_pig3"/>
    <property type="match status" value="1"/>
</dbReference>
<dbReference type="Gene3D" id="3.90.180.10">
    <property type="entry name" value="Medium-chain alcohol dehydrogenases, catalytic domain"/>
    <property type="match status" value="1"/>
</dbReference>
<dbReference type="OrthoDB" id="9780520at2"/>
<dbReference type="SMART" id="SM00829">
    <property type="entry name" value="PKS_ER"/>
    <property type="match status" value="1"/>
</dbReference>
<dbReference type="Proteomes" id="UP000320095">
    <property type="component" value="Unassembled WGS sequence"/>
</dbReference>
<sequence length="327" mass="33512">MRAIVAESGTDMAWRDVADVTAKAGEVVIDVVAAGINRADLLQAAGNYPPPPGASTTIGLEVSGRISDLGPGVTAWAVGEPVCALLSGGGYAERVAVPAGQVMPIPDGVGLHEAAGLPEVACTVWSNLGMTAHLAAGQTVLFHGGASGIGTHGTQVAHALGCRVAVTAGSAEKLSVCRTLGADITINYRNEDFVERIQAETDGRGADVILDLMGASYLDRNIDALAPDGRLVVIGFQGGLKGELNFGKLMAKRAAVISTALRSRPVDGPSGKSAIVESVVANVWPMIADGRVRPIIGAELPIEEAAEAHKLLSSGDAHGKILLRVRD</sequence>
<dbReference type="Pfam" id="PF08240">
    <property type="entry name" value="ADH_N"/>
    <property type="match status" value="1"/>
</dbReference>
<keyword evidence="5" id="KW-1185">Reference proteome</keyword>
<dbReference type="PANTHER" id="PTHR48106">
    <property type="entry name" value="QUINONE OXIDOREDUCTASE PIG3-RELATED"/>
    <property type="match status" value="1"/>
</dbReference>
<keyword evidence="2" id="KW-0560">Oxidoreductase</keyword>
<dbReference type="AlphaFoldDB" id="A0A502DUU8"/>
<organism evidence="4 5">
    <name type="scientific">Mycolicibacterium hodleri</name>
    <dbReference type="NCBI Taxonomy" id="49897"/>
    <lineage>
        <taxon>Bacteria</taxon>
        <taxon>Bacillati</taxon>
        <taxon>Actinomycetota</taxon>
        <taxon>Actinomycetes</taxon>
        <taxon>Mycobacteriales</taxon>
        <taxon>Mycobacteriaceae</taxon>
        <taxon>Mycolicibacterium</taxon>
    </lineage>
</organism>
<dbReference type="InterPro" id="IPR013154">
    <property type="entry name" value="ADH-like_N"/>
</dbReference>
<dbReference type="CDD" id="cd05276">
    <property type="entry name" value="p53_inducible_oxidoreductase"/>
    <property type="match status" value="1"/>
</dbReference>
<accession>A0A502DUU8</accession>
<evidence type="ECO:0000256" key="1">
    <source>
        <dbReference type="ARBA" id="ARBA00022857"/>
    </source>
</evidence>
<dbReference type="InterPro" id="IPR036291">
    <property type="entry name" value="NAD(P)-bd_dom_sf"/>
</dbReference>
<dbReference type="GO" id="GO:0070402">
    <property type="term" value="F:NADPH binding"/>
    <property type="evidence" value="ECO:0007669"/>
    <property type="project" value="TreeGrafter"/>
</dbReference>
<dbReference type="PANTHER" id="PTHR48106:SF8">
    <property type="entry name" value="OS02G0805600 PROTEIN"/>
    <property type="match status" value="1"/>
</dbReference>
<protein>
    <submittedName>
        <fullName evidence="4">NAD(P)H-quinone oxidoreductase</fullName>
    </submittedName>
</protein>
<dbReference type="InterPro" id="IPR014189">
    <property type="entry name" value="Quinone_OxRdtase_PIG3"/>
</dbReference>
<dbReference type="EMBL" id="RCZG01000018">
    <property type="protein sequence ID" value="TPG28339.1"/>
    <property type="molecule type" value="Genomic_DNA"/>
</dbReference>
<dbReference type="InterPro" id="IPR013149">
    <property type="entry name" value="ADH-like_C"/>
</dbReference>
<evidence type="ECO:0000256" key="2">
    <source>
        <dbReference type="ARBA" id="ARBA00023002"/>
    </source>
</evidence>
<proteinExistence type="predicted"/>
<dbReference type="RefSeq" id="WP_140698662.1">
    <property type="nucleotide sequence ID" value="NZ_RCZG01000018.1"/>
</dbReference>
<reference evidence="4 5" key="1">
    <citation type="journal article" date="2019" name="Environ. Microbiol.">
        <title>Species interactions and distinct microbial communities in high Arctic permafrost affected cryosols are associated with the CH4 and CO2 gas fluxes.</title>
        <authorList>
            <person name="Altshuler I."/>
            <person name="Hamel J."/>
            <person name="Turney S."/>
            <person name="Magnuson E."/>
            <person name="Levesque R."/>
            <person name="Greer C."/>
            <person name="Whyte L.G."/>
        </authorList>
    </citation>
    <scope>NUCLEOTIDE SEQUENCE [LARGE SCALE GENOMIC DNA]</scope>
    <source>
        <strain evidence="4 5">S5.20</strain>
    </source>
</reference>
<keyword evidence="1" id="KW-0521">NADP</keyword>